<gene>
    <name evidence="2" type="ORF">HNP32_002088</name>
</gene>
<keyword evidence="1" id="KW-0812">Transmembrane</keyword>
<keyword evidence="3" id="KW-1185">Reference proteome</keyword>
<name>A0A7W7IPW4_9CAUL</name>
<dbReference type="AlphaFoldDB" id="A0A7W7IPW4"/>
<feature type="transmembrane region" description="Helical" evidence="1">
    <location>
        <begin position="78"/>
        <end position="101"/>
    </location>
</feature>
<dbReference type="Pfam" id="PF22564">
    <property type="entry name" value="HAAS"/>
    <property type="match status" value="1"/>
</dbReference>
<dbReference type="RefSeq" id="WP_184269735.1">
    <property type="nucleotide sequence ID" value="NZ_JACHKY010000003.1"/>
</dbReference>
<accession>A0A7W7IPW4</accession>
<feature type="transmembrane region" description="Helical" evidence="1">
    <location>
        <begin position="138"/>
        <end position="161"/>
    </location>
</feature>
<keyword evidence="1" id="KW-0472">Membrane</keyword>
<evidence type="ECO:0000313" key="2">
    <source>
        <dbReference type="EMBL" id="MBB4798344.1"/>
    </source>
</evidence>
<dbReference type="Proteomes" id="UP000539957">
    <property type="component" value="Unassembled WGS sequence"/>
</dbReference>
<feature type="transmembrane region" description="Helical" evidence="1">
    <location>
        <begin position="107"/>
        <end position="131"/>
    </location>
</feature>
<evidence type="ECO:0000313" key="3">
    <source>
        <dbReference type="Proteomes" id="UP000539957"/>
    </source>
</evidence>
<evidence type="ECO:0000256" key="1">
    <source>
        <dbReference type="SAM" id="Phobius"/>
    </source>
</evidence>
<sequence>MNRAEFLARLQRGLVGLPTTTANDIVADYESHFADGLAAGRTEAQVAEALGDPDRLARELKAEASAKRWGQEQTASSAAGAIFGILGLGAIDILILLPIALPVFGTVLSLLIAGVAVFVAGGAVLVVGPFLGGPGGALAAALLGVGLMGLGIFMTGTMALLTKWLIDATVWYARLHYRVVKPALEPQSQV</sequence>
<keyword evidence="1" id="KW-1133">Transmembrane helix</keyword>
<proteinExistence type="predicted"/>
<protein>
    <submittedName>
        <fullName evidence="2">Putative membrane protein</fullName>
    </submittedName>
</protein>
<dbReference type="EMBL" id="JACHKY010000003">
    <property type="protein sequence ID" value="MBB4798344.1"/>
    <property type="molecule type" value="Genomic_DNA"/>
</dbReference>
<comment type="caution">
    <text evidence="2">The sequence shown here is derived from an EMBL/GenBank/DDBJ whole genome shotgun (WGS) entry which is preliminary data.</text>
</comment>
<reference evidence="2 3" key="1">
    <citation type="submission" date="2020-08" db="EMBL/GenBank/DDBJ databases">
        <title>Functional genomics of gut bacteria from endangered species of beetles.</title>
        <authorList>
            <person name="Carlos-Shanley C."/>
        </authorList>
    </citation>
    <scope>NUCLEOTIDE SEQUENCE [LARGE SCALE GENOMIC DNA]</scope>
    <source>
        <strain evidence="2 3">S00123</strain>
    </source>
</reference>
<organism evidence="2 3">
    <name type="scientific">Brevundimonas bullata</name>
    <dbReference type="NCBI Taxonomy" id="13160"/>
    <lineage>
        <taxon>Bacteria</taxon>
        <taxon>Pseudomonadati</taxon>
        <taxon>Pseudomonadota</taxon>
        <taxon>Alphaproteobacteria</taxon>
        <taxon>Caulobacterales</taxon>
        <taxon>Caulobacteraceae</taxon>
        <taxon>Brevundimonas</taxon>
    </lineage>
</organism>